<protein>
    <submittedName>
        <fullName evidence="2">DEAD/DEAH box helicase</fullName>
    </submittedName>
</protein>
<evidence type="ECO:0000313" key="2">
    <source>
        <dbReference type="EMBL" id="GLR25653.1"/>
    </source>
</evidence>
<dbReference type="Pfam" id="PF00149">
    <property type="entry name" value="Metallophos"/>
    <property type="match status" value="1"/>
</dbReference>
<keyword evidence="2" id="KW-0347">Helicase</keyword>
<dbReference type="PANTHER" id="PTHR39323:SF1">
    <property type="entry name" value="BLR1149 PROTEIN"/>
    <property type="match status" value="1"/>
</dbReference>
<dbReference type="RefSeq" id="WP_284280058.1">
    <property type="nucleotide sequence ID" value="NZ_BSOJ01000006.1"/>
</dbReference>
<dbReference type="GO" id="GO:0004386">
    <property type="term" value="F:helicase activity"/>
    <property type="evidence" value="ECO:0007669"/>
    <property type="project" value="UniProtKB-KW"/>
</dbReference>
<dbReference type="SUPFAM" id="SSF56300">
    <property type="entry name" value="Metallo-dependent phosphatases"/>
    <property type="match status" value="1"/>
</dbReference>
<dbReference type="PIRSF" id="PIRSF000887">
    <property type="entry name" value="Pesterase_MJ0037"/>
    <property type="match status" value="1"/>
</dbReference>
<dbReference type="InterPro" id="IPR029052">
    <property type="entry name" value="Metallo-depent_PP-like"/>
</dbReference>
<dbReference type="InterPro" id="IPR004843">
    <property type="entry name" value="Calcineurin-like_PHP"/>
</dbReference>
<dbReference type="EMBL" id="BSOJ01000006">
    <property type="protein sequence ID" value="GLR25653.1"/>
    <property type="molecule type" value="Genomic_DNA"/>
</dbReference>
<dbReference type="NCBIfam" id="TIGR04123">
    <property type="entry name" value="P_estr_lig_assc"/>
    <property type="match status" value="1"/>
</dbReference>
<keyword evidence="2" id="KW-0067">ATP-binding</keyword>
<proteinExistence type="predicted"/>
<accession>A0ABQ5YM58</accession>
<dbReference type="InterPro" id="IPR024173">
    <property type="entry name" value="Pesterase_MJ0037-like"/>
</dbReference>
<keyword evidence="2" id="KW-0547">Nucleotide-binding</keyword>
<organism evidence="2 3">
    <name type="scientific">Limnobacter litoralis</name>
    <dbReference type="NCBI Taxonomy" id="481366"/>
    <lineage>
        <taxon>Bacteria</taxon>
        <taxon>Pseudomonadati</taxon>
        <taxon>Pseudomonadota</taxon>
        <taxon>Betaproteobacteria</taxon>
        <taxon>Burkholderiales</taxon>
        <taxon>Burkholderiaceae</taxon>
        <taxon>Limnobacter</taxon>
    </lineage>
</organism>
<keyword evidence="3" id="KW-1185">Reference proteome</keyword>
<keyword evidence="2" id="KW-0378">Hydrolase</keyword>
<sequence>MSDANIALLDHSAGLVSRTVQTPAGELVLSAWKTVYSPQHRALFVADVHLGKAHTFRQLGVPVPQGTTGSNLQRLSQAMAHFQPRTLVVLGDLLHSRHALNDPLNEQVLAWVAQHTAVQKVLVRGNHDDKAGDPPLAWGFEVVDEPFALGQLALCHYPQSRAGQFVLAGHQHPACIIRGAGRSRVRLPCFHVQQGGITLPSFGQFTGAFVVQPAPGEQVVAVLATH</sequence>
<dbReference type="PANTHER" id="PTHR39323">
    <property type="entry name" value="BLR1149 PROTEIN"/>
    <property type="match status" value="1"/>
</dbReference>
<dbReference type="Gene3D" id="3.60.21.10">
    <property type="match status" value="1"/>
</dbReference>
<gene>
    <name evidence="2" type="ORF">GCM10007875_07410</name>
</gene>
<feature type="domain" description="Calcineurin-like phosphoesterase" evidence="1">
    <location>
        <begin position="41"/>
        <end position="132"/>
    </location>
</feature>
<comment type="caution">
    <text evidence="2">The sequence shown here is derived from an EMBL/GenBank/DDBJ whole genome shotgun (WGS) entry which is preliminary data.</text>
</comment>
<name>A0ABQ5YM58_9BURK</name>
<evidence type="ECO:0000313" key="3">
    <source>
        <dbReference type="Proteomes" id="UP001156664"/>
    </source>
</evidence>
<dbReference type="Proteomes" id="UP001156664">
    <property type="component" value="Unassembled WGS sequence"/>
</dbReference>
<dbReference type="InterPro" id="IPR026336">
    <property type="entry name" value="PdeM-like"/>
</dbReference>
<evidence type="ECO:0000259" key="1">
    <source>
        <dbReference type="Pfam" id="PF00149"/>
    </source>
</evidence>
<reference evidence="3" key="1">
    <citation type="journal article" date="2019" name="Int. J. Syst. Evol. Microbiol.">
        <title>The Global Catalogue of Microorganisms (GCM) 10K type strain sequencing project: providing services to taxonomists for standard genome sequencing and annotation.</title>
        <authorList>
            <consortium name="The Broad Institute Genomics Platform"/>
            <consortium name="The Broad Institute Genome Sequencing Center for Infectious Disease"/>
            <person name="Wu L."/>
            <person name="Ma J."/>
        </authorList>
    </citation>
    <scope>NUCLEOTIDE SEQUENCE [LARGE SCALE GENOMIC DNA]</scope>
    <source>
        <strain evidence="3">NBRC 105857</strain>
    </source>
</reference>